<dbReference type="Gene3D" id="3.40.50.1000">
    <property type="entry name" value="HAD superfamily/HAD-like"/>
    <property type="match status" value="1"/>
</dbReference>
<keyword evidence="4 6" id="KW-1133">Transmembrane helix</keyword>
<reference evidence="8 9" key="1">
    <citation type="journal article" date="2015" name="Genome Announc.">
        <title>Expanding the biotechnology potential of lactobacilli through comparative genomics of 213 strains and associated genera.</title>
        <authorList>
            <person name="Sun Z."/>
            <person name="Harris H.M."/>
            <person name="McCann A."/>
            <person name="Guo C."/>
            <person name="Argimon S."/>
            <person name="Zhang W."/>
            <person name="Yang X."/>
            <person name="Jeffery I.B."/>
            <person name="Cooney J.C."/>
            <person name="Kagawa T.F."/>
            <person name="Liu W."/>
            <person name="Song Y."/>
            <person name="Salvetti E."/>
            <person name="Wrobel A."/>
            <person name="Rasinkangas P."/>
            <person name="Parkhill J."/>
            <person name="Rea M.C."/>
            <person name="O'Sullivan O."/>
            <person name="Ritari J."/>
            <person name="Douillard F.P."/>
            <person name="Paul Ross R."/>
            <person name="Yang R."/>
            <person name="Briner A.E."/>
            <person name="Felis G.E."/>
            <person name="de Vos W.M."/>
            <person name="Barrangou R."/>
            <person name="Klaenhammer T.R."/>
            <person name="Caufield P.W."/>
            <person name="Cui Y."/>
            <person name="Zhang H."/>
            <person name="O'Toole P.W."/>
        </authorList>
    </citation>
    <scope>NUCLEOTIDE SEQUENCE [LARGE SCALE GENOMIC DNA]</scope>
    <source>
        <strain evidence="8 9">DSM 20001</strain>
    </source>
</reference>
<gene>
    <name evidence="8" type="ORF">FD22_GL002010</name>
</gene>
<evidence type="ECO:0000256" key="4">
    <source>
        <dbReference type="ARBA" id="ARBA00022989"/>
    </source>
</evidence>
<feature type="transmembrane region" description="Helical" evidence="6">
    <location>
        <begin position="596"/>
        <end position="616"/>
    </location>
</feature>
<dbReference type="SUPFAM" id="SSF81653">
    <property type="entry name" value="Calcium ATPase, transduction domain A"/>
    <property type="match status" value="1"/>
</dbReference>
<feature type="transmembrane region" description="Helical" evidence="6">
    <location>
        <begin position="252"/>
        <end position="278"/>
    </location>
</feature>
<dbReference type="Pfam" id="PF00702">
    <property type="entry name" value="Hydrolase"/>
    <property type="match status" value="1"/>
</dbReference>
<dbReference type="InterPro" id="IPR023298">
    <property type="entry name" value="ATPase_P-typ_TM_dom_sf"/>
</dbReference>
<dbReference type="GO" id="GO:0005524">
    <property type="term" value="F:ATP binding"/>
    <property type="evidence" value="ECO:0007669"/>
    <property type="project" value="InterPro"/>
</dbReference>
<dbReference type="PATRIC" id="fig|913848.6.peg.2052"/>
<dbReference type="Gene3D" id="1.20.1110.10">
    <property type="entry name" value="Calcium-transporting ATPase, transmembrane domain"/>
    <property type="match status" value="1"/>
</dbReference>
<dbReference type="InterPro" id="IPR036412">
    <property type="entry name" value="HAD-like_sf"/>
</dbReference>
<evidence type="ECO:0000256" key="3">
    <source>
        <dbReference type="ARBA" id="ARBA00022967"/>
    </source>
</evidence>
<dbReference type="SFLD" id="SFLDG00002">
    <property type="entry name" value="C1.7:_P-type_atpase_like"/>
    <property type="match status" value="1"/>
</dbReference>
<comment type="subcellular location">
    <subcellularLocation>
        <location evidence="1">Membrane</location>
        <topology evidence="1">Multi-pass membrane protein</topology>
    </subcellularLocation>
</comment>
<feature type="transmembrane region" description="Helical" evidence="6">
    <location>
        <begin position="71"/>
        <end position="89"/>
    </location>
</feature>
<dbReference type="PRINTS" id="PR00119">
    <property type="entry name" value="CATATPASE"/>
</dbReference>
<evidence type="ECO:0000256" key="6">
    <source>
        <dbReference type="SAM" id="Phobius"/>
    </source>
</evidence>
<evidence type="ECO:0000313" key="9">
    <source>
        <dbReference type="Proteomes" id="UP000051181"/>
    </source>
</evidence>
<feature type="transmembrane region" description="Helical" evidence="6">
    <location>
        <begin position="663"/>
        <end position="682"/>
    </location>
</feature>
<dbReference type="SFLD" id="SFLDS00003">
    <property type="entry name" value="Haloacid_Dehalogenase"/>
    <property type="match status" value="1"/>
</dbReference>
<dbReference type="EMBL" id="AZCN01000060">
    <property type="protein sequence ID" value="KRK14987.1"/>
    <property type="molecule type" value="Genomic_DNA"/>
</dbReference>
<evidence type="ECO:0000256" key="2">
    <source>
        <dbReference type="ARBA" id="ARBA00022692"/>
    </source>
</evidence>
<keyword evidence="3" id="KW-1278">Translocase</keyword>
<feature type="transmembrane region" description="Helical" evidence="6">
    <location>
        <begin position="688"/>
        <end position="708"/>
    </location>
</feature>
<dbReference type="InterPro" id="IPR023299">
    <property type="entry name" value="ATPase_P-typ_cyto_dom_N"/>
</dbReference>
<evidence type="ECO:0000313" key="8">
    <source>
        <dbReference type="EMBL" id="KRK14987.1"/>
    </source>
</evidence>
<feature type="transmembrane region" description="Helical" evidence="6">
    <location>
        <begin position="622"/>
        <end position="643"/>
    </location>
</feature>
<feature type="transmembrane region" description="Helical" evidence="6">
    <location>
        <begin position="746"/>
        <end position="765"/>
    </location>
</feature>
<dbReference type="NCBIfam" id="TIGR01494">
    <property type="entry name" value="ATPase_P-type"/>
    <property type="match status" value="2"/>
</dbReference>
<dbReference type="InterPro" id="IPR059000">
    <property type="entry name" value="ATPase_P-type_domA"/>
</dbReference>
<dbReference type="GO" id="GO:0016887">
    <property type="term" value="F:ATP hydrolysis activity"/>
    <property type="evidence" value="ECO:0007669"/>
    <property type="project" value="InterPro"/>
</dbReference>
<evidence type="ECO:0000256" key="5">
    <source>
        <dbReference type="ARBA" id="ARBA00023136"/>
    </source>
</evidence>
<dbReference type="InterPro" id="IPR001757">
    <property type="entry name" value="P_typ_ATPase"/>
</dbReference>
<proteinExistence type="predicted"/>
<feature type="domain" description="P-type ATPase A" evidence="7">
    <location>
        <begin position="105"/>
        <end position="201"/>
    </location>
</feature>
<dbReference type="SUPFAM" id="SSF81665">
    <property type="entry name" value="Calcium ATPase, transmembrane domain M"/>
    <property type="match status" value="1"/>
</dbReference>
<accession>A0A0R1EZM2</accession>
<feature type="transmembrane region" description="Helical" evidence="6">
    <location>
        <begin position="47"/>
        <end position="65"/>
    </location>
</feature>
<keyword evidence="5 6" id="KW-0472">Membrane</keyword>
<comment type="caution">
    <text evidence="8">The sequence shown here is derived from an EMBL/GenBank/DDBJ whole genome shotgun (WGS) entry which is preliminary data.</text>
</comment>
<name>A0A0R1EZM2_9LACO</name>
<protein>
    <submittedName>
        <fullName evidence="8">Cation transport ATPase</fullName>
    </submittedName>
</protein>
<dbReference type="InterPro" id="IPR008250">
    <property type="entry name" value="ATPase_P-typ_transduc_dom_A_sf"/>
</dbReference>
<dbReference type="SUPFAM" id="SSF56784">
    <property type="entry name" value="HAD-like"/>
    <property type="match status" value="1"/>
</dbReference>
<feature type="transmembrane region" description="Helical" evidence="6">
    <location>
        <begin position="221"/>
        <end position="240"/>
    </location>
</feature>
<organism evidence="8 9">
    <name type="scientific">Loigolactobacillus coryniformis subsp. coryniformis KCTC 3167 = DSM 20001</name>
    <dbReference type="NCBI Taxonomy" id="913848"/>
    <lineage>
        <taxon>Bacteria</taxon>
        <taxon>Bacillati</taxon>
        <taxon>Bacillota</taxon>
        <taxon>Bacilli</taxon>
        <taxon>Lactobacillales</taxon>
        <taxon>Lactobacillaceae</taxon>
        <taxon>Loigolactobacillus</taxon>
    </lineage>
</organism>
<feature type="transmembrane region" description="Helical" evidence="6">
    <location>
        <begin position="720"/>
        <end position="740"/>
    </location>
</feature>
<dbReference type="GO" id="GO:0016020">
    <property type="term" value="C:membrane"/>
    <property type="evidence" value="ECO:0007669"/>
    <property type="project" value="UniProtKB-SubCell"/>
</dbReference>
<dbReference type="InterPro" id="IPR018303">
    <property type="entry name" value="ATPase_P-typ_P_site"/>
</dbReference>
<dbReference type="AlphaFoldDB" id="A0A0R1EZM2"/>
<dbReference type="CDD" id="cd02609">
    <property type="entry name" value="P-type_ATPase"/>
    <property type="match status" value="1"/>
</dbReference>
<dbReference type="Pfam" id="PF00122">
    <property type="entry name" value="E1-E2_ATPase"/>
    <property type="match status" value="1"/>
</dbReference>
<dbReference type="SFLD" id="SFLDF00027">
    <property type="entry name" value="p-type_atpase"/>
    <property type="match status" value="1"/>
</dbReference>
<dbReference type="eggNOG" id="COG0474">
    <property type="taxonomic scope" value="Bacteria"/>
</dbReference>
<sequence>MTILQTKIDLKTGLTTAEVEQRIATGQKNTPPPSLTRSTQQILRDNTLTLFNLINLILGALIVTTGSYRNLLFLGVATFNTIIGIVQELREKHKIDQLSLLAESPLTVIRQQQKQAIVQADIVRDDILFLSRGDQVPADSRVRQTDGLEVDESQLTGEAKPINKTVDSKLLSGSFIVSGQALVQVTAVGQQSFVAKLAHAAKQEKKLTSVLLDTINRIIKVLTFIIVPLGVALFISAYWQRGHLNHAILGTAAATIGMIPEGLVLLTSVALAVSALTLGRRQVLVRTLPAIEALARVDVLCLDKTGTITSGALTMSDLLPVAPHTKTQLEQALAQTVNTLNEDNPTAAALQAALPQPATWQKVQTMPFSSARKWSGVTFAEQGSFIIGAPEYVLPQLTPAQQELIAQHTAKGERVLCLARSQARLTADLPAAIEFWGLILLRDEIRPTAVKTFSYFATQDIAIKVISGDNPTTVANIAQRAGIADSTHFIDMHTQGETADFDQLIRDYTVFGRVSPTQKQQLIRAYQAAGHTVAMTGDGVNDVLALRQADCGVALASGSEAPKSVADFVLLDSNFDAMVHVLNEGRRVINNIEQVAALYLIKTIYSVVLGFVFIFLNQDYPFAPIQLTPIAALTVGIPSFFLAMAPNYQRITGYFMAKVMRTAVPAAALIVSYILFVHLLGGQLQLNHAQTSTLSVLLTGTVSFSALISITRPFNRWKSLLVGSLITAFILMFPLAGQFFSLISLFNWSLALIYLPLICASYPLFRGLQVLMEYFVIQRIHWR</sequence>
<keyword evidence="2 6" id="KW-0812">Transmembrane</keyword>
<dbReference type="Gene3D" id="3.40.1110.10">
    <property type="entry name" value="Calcium-transporting ATPase, cytoplasmic domain N"/>
    <property type="match status" value="1"/>
</dbReference>
<dbReference type="Gene3D" id="2.70.150.10">
    <property type="entry name" value="Calcium-transporting ATPase, cytoplasmic transduction domain A"/>
    <property type="match status" value="1"/>
</dbReference>
<dbReference type="InterPro" id="IPR023214">
    <property type="entry name" value="HAD_sf"/>
</dbReference>
<evidence type="ECO:0000259" key="7">
    <source>
        <dbReference type="Pfam" id="PF00122"/>
    </source>
</evidence>
<dbReference type="PROSITE" id="PS00154">
    <property type="entry name" value="ATPASE_E1_E2"/>
    <property type="match status" value="1"/>
</dbReference>
<dbReference type="InterPro" id="IPR044492">
    <property type="entry name" value="P_typ_ATPase_HD_dom"/>
</dbReference>
<dbReference type="PANTHER" id="PTHR42861">
    <property type="entry name" value="CALCIUM-TRANSPORTING ATPASE"/>
    <property type="match status" value="1"/>
</dbReference>
<evidence type="ECO:0000256" key="1">
    <source>
        <dbReference type="ARBA" id="ARBA00004141"/>
    </source>
</evidence>
<dbReference type="Proteomes" id="UP000051181">
    <property type="component" value="Unassembled WGS sequence"/>
</dbReference>
<dbReference type="PRINTS" id="PR00120">
    <property type="entry name" value="HATPASE"/>
</dbReference>